<evidence type="ECO:0000256" key="8">
    <source>
        <dbReference type="ARBA" id="ARBA00023065"/>
    </source>
</evidence>
<evidence type="ECO:0000256" key="7">
    <source>
        <dbReference type="ARBA" id="ARBA00023053"/>
    </source>
</evidence>
<evidence type="ECO:0000313" key="14">
    <source>
        <dbReference type="Proteomes" id="UP000789325"/>
    </source>
</evidence>
<keyword evidence="5 11" id="KW-0812">Transmembrane</keyword>
<keyword evidence="7 11" id="KW-0915">Sodium</keyword>
<feature type="region of interest" description="Disordered" evidence="12">
    <location>
        <begin position="1"/>
        <end position="103"/>
    </location>
</feature>
<evidence type="ECO:0000256" key="1">
    <source>
        <dbReference type="ARBA" id="ARBA00004429"/>
    </source>
</evidence>
<organism evidence="13 14">
    <name type="scientific">Rubneribacter badeniensis</name>
    <dbReference type="NCBI Taxonomy" id="2070688"/>
    <lineage>
        <taxon>Bacteria</taxon>
        <taxon>Bacillati</taxon>
        <taxon>Actinomycetota</taxon>
        <taxon>Coriobacteriia</taxon>
        <taxon>Eggerthellales</taxon>
        <taxon>Eggerthellaceae</taxon>
        <taxon>Rubneribacter</taxon>
    </lineage>
</organism>
<accession>A0A9D3ACU4</accession>
<feature type="compositionally biased region" description="Pro residues" evidence="12">
    <location>
        <begin position="55"/>
        <end position="64"/>
    </location>
</feature>
<keyword evidence="8 11" id="KW-0406">Ion transport</keyword>
<dbReference type="GO" id="GO:0005886">
    <property type="term" value="C:plasma membrane"/>
    <property type="evidence" value="ECO:0007669"/>
    <property type="project" value="UniProtKB-SubCell"/>
</dbReference>
<dbReference type="PANTHER" id="PTHR30341:SF0">
    <property type="entry name" value="NA(+)_H(+) ANTIPORTER NHAA"/>
    <property type="match status" value="1"/>
</dbReference>
<keyword evidence="10 11" id="KW-0739">Sodium transport</keyword>
<keyword evidence="4 11" id="KW-1003">Cell membrane</keyword>
<evidence type="ECO:0000256" key="4">
    <source>
        <dbReference type="ARBA" id="ARBA00022475"/>
    </source>
</evidence>
<sequence>MRSASAQAARSNDAPASDAPFRLADAPALASDAPVSNPSVQPAEPSASSQTADPFPCPASPNLPAPRSAHAQPADSSAHPAPDASAGRSAPADPPAPACLSGDASCAPAERILEPEVRRHHHRKRKLLEFTHSSTRATMLMLTAAVAAFVIENTPVLPYFAEFWHTFEVGFTIGGFSPHLSLEHLINDFLMAIFFLMVGLEIKFEMTAGELVNPRKALLPILGAAGGAVLPALVYLAVNAGGGFEQGWGVPMANDIAFCLGILALLGSRVPPGLRSFLSTLTIADDIIAILVIAVFYTANLDVAWLAGGLGLFAGALALNRLHVHDLWPYVLVGLGMWACFLLSGVHATIAGVLLALAIPARSQVKLERAPGWFAARARTADERYDPGEPDIVQKEYLAEINEIGRVSRLSIPPITRLDYRLHVPVYFFILPLFAFSNASVVLVGMDPLAIVTSPVTIGVFFGLLLGKPLGIFLATWATVKSGLSDLPDGVRWGHVAGVSVLGGVGFTMAIFVTNLAFVDPATIAMAKAAILAASLVAGVAGFLVLRKVTA</sequence>
<keyword evidence="2 11" id="KW-0813">Transport</keyword>
<comment type="catalytic activity">
    <reaction evidence="11">
        <text>Na(+)(in) + 2 H(+)(out) = Na(+)(out) + 2 H(+)(in)</text>
        <dbReference type="Rhea" id="RHEA:29251"/>
        <dbReference type="ChEBI" id="CHEBI:15378"/>
        <dbReference type="ChEBI" id="CHEBI:29101"/>
    </reaction>
</comment>
<proteinExistence type="inferred from homology"/>
<feature type="compositionally biased region" description="Polar residues" evidence="12">
    <location>
        <begin position="1"/>
        <end position="10"/>
    </location>
</feature>
<feature type="compositionally biased region" description="Low complexity" evidence="12">
    <location>
        <begin position="23"/>
        <end position="36"/>
    </location>
</feature>
<feature type="transmembrane region" description="Helical" evidence="11">
    <location>
        <begin position="217"/>
        <end position="236"/>
    </location>
</feature>
<reference evidence="13" key="1">
    <citation type="journal article" date="2021" name="PeerJ">
        <title>Extensive microbial diversity within the chicken gut microbiome revealed by metagenomics and culture.</title>
        <authorList>
            <person name="Gilroy R."/>
            <person name="Ravi A."/>
            <person name="Getino M."/>
            <person name="Pursley I."/>
            <person name="Horton D.L."/>
            <person name="Alikhan N.F."/>
            <person name="Baker D."/>
            <person name="Gharbi K."/>
            <person name="Hall N."/>
            <person name="Watson M."/>
            <person name="Adriaenssens E.M."/>
            <person name="Foster-Nyarko E."/>
            <person name="Jarju S."/>
            <person name="Secka A."/>
            <person name="Antonio M."/>
            <person name="Oren A."/>
            <person name="Chaudhuri R.R."/>
            <person name="La Ragione R."/>
            <person name="Hildebrand F."/>
            <person name="Pallen M.J."/>
        </authorList>
    </citation>
    <scope>NUCLEOTIDE SEQUENCE</scope>
    <source>
        <strain evidence="13">USAMLcec12-2067</strain>
    </source>
</reference>
<keyword evidence="3 11" id="KW-0050">Antiport</keyword>
<dbReference type="InterPro" id="IPR023171">
    <property type="entry name" value="Na/H_antiporter_dom_sf"/>
</dbReference>
<reference evidence="13" key="2">
    <citation type="submission" date="2021-09" db="EMBL/GenBank/DDBJ databases">
        <authorList>
            <person name="Gilroy R."/>
        </authorList>
    </citation>
    <scope>NUCLEOTIDE SEQUENCE</scope>
    <source>
        <strain evidence="13">USAMLcec12-2067</strain>
    </source>
</reference>
<evidence type="ECO:0000313" key="13">
    <source>
        <dbReference type="EMBL" id="HJH43710.1"/>
    </source>
</evidence>
<dbReference type="Gene3D" id="1.20.1530.10">
    <property type="entry name" value="Na+/H+ antiporter like domain"/>
    <property type="match status" value="1"/>
</dbReference>
<dbReference type="EMBL" id="DYZL01000171">
    <property type="protein sequence ID" value="HJH43710.1"/>
    <property type="molecule type" value="Genomic_DNA"/>
</dbReference>
<feature type="transmembrane region" description="Helical" evidence="11">
    <location>
        <begin position="185"/>
        <end position="205"/>
    </location>
</feature>
<dbReference type="InterPro" id="IPR004670">
    <property type="entry name" value="NhaA"/>
</dbReference>
<feature type="transmembrane region" description="Helical" evidence="11">
    <location>
        <begin position="492"/>
        <end position="518"/>
    </location>
</feature>
<dbReference type="AlphaFoldDB" id="A0A9D3ACU4"/>
<comment type="similarity">
    <text evidence="11">Belongs to the NhaA Na(+)/H(+) (TC 2.A.33) antiporter family.</text>
</comment>
<dbReference type="Proteomes" id="UP000789325">
    <property type="component" value="Unassembled WGS sequence"/>
</dbReference>
<gene>
    <name evidence="11 13" type="primary">nhaA</name>
    <name evidence="13" type="ORF">K8V16_07925</name>
</gene>
<feature type="transmembrane region" description="Helical" evidence="11">
    <location>
        <begin position="133"/>
        <end position="151"/>
    </location>
</feature>
<evidence type="ECO:0000256" key="5">
    <source>
        <dbReference type="ARBA" id="ARBA00022692"/>
    </source>
</evidence>
<comment type="subcellular location">
    <subcellularLocation>
        <location evidence="1">Cell inner membrane</location>
        <topology evidence="1">Multi-pass membrane protein</topology>
    </subcellularLocation>
    <subcellularLocation>
        <location evidence="11">Cell membrane</location>
        <topology evidence="11">Multi-pass membrane protein</topology>
    </subcellularLocation>
</comment>
<comment type="function">
    <text evidence="11">Na(+)/H(+) antiporter that extrudes sodium in exchange for external protons.</text>
</comment>
<feature type="transmembrane region" description="Helical" evidence="11">
    <location>
        <begin position="524"/>
        <end position="546"/>
    </location>
</feature>
<evidence type="ECO:0000256" key="11">
    <source>
        <dbReference type="HAMAP-Rule" id="MF_01844"/>
    </source>
</evidence>
<comment type="caution">
    <text evidence="13">The sequence shown here is derived from an EMBL/GenBank/DDBJ whole genome shotgun (WGS) entry which is preliminary data.</text>
</comment>
<dbReference type="GO" id="GO:0015385">
    <property type="term" value="F:sodium:proton antiporter activity"/>
    <property type="evidence" value="ECO:0007669"/>
    <property type="project" value="UniProtKB-UniRule"/>
</dbReference>
<dbReference type="GO" id="GO:0006885">
    <property type="term" value="P:regulation of pH"/>
    <property type="evidence" value="ECO:0007669"/>
    <property type="project" value="UniProtKB-UniRule"/>
</dbReference>
<dbReference type="PANTHER" id="PTHR30341">
    <property type="entry name" value="SODIUM ION/PROTON ANTIPORTER NHAA-RELATED"/>
    <property type="match status" value="1"/>
</dbReference>
<dbReference type="NCBIfam" id="TIGR00773">
    <property type="entry name" value="NhaA"/>
    <property type="match status" value="1"/>
</dbReference>
<dbReference type="HAMAP" id="MF_01844">
    <property type="entry name" value="NhaA"/>
    <property type="match status" value="1"/>
</dbReference>
<evidence type="ECO:0000256" key="9">
    <source>
        <dbReference type="ARBA" id="ARBA00023136"/>
    </source>
</evidence>
<keyword evidence="9 11" id="KW-0472">Membrane</keyword>
<keyword evidence="6 11" id="KW-1133">Transmembrane helix</keyword>
<evidence type="ECO:0000256" key="3">
    <source>
        <dbReference type="ARBA" id="ARBA00022449"/>
    </source>
</evidence>
<evidence type="ECO:0000256" key="2">
    <source>
        <dbReference type="ARBA" id="ARBA00022448"/>
    </source>
</evidence>
<evidence type="ECO:0000256" key="12">
    <source>
        <dbReference type="SAM" id="MobiDB-lite"/>
    </source>
</evidence>
<evidence type="ECO:0000256" key="10">
    <source>
        <dbReference type="ARBA" id="ARBA00023201"/>
    </source>
</evidence>
<feature type="transmembrane region" description="Helical" evidence="11">
    <location>
        <begin position="426"/>
        <end position="446"/>
    </location>
</feature>
<feature type="transmembrane region" description="Helical" evidence="11">
    <location>
        <begin position="327"/>
        <end position="359"/>
    </location>
</feature>
<comment type="caution">
    <text evidence="11">Lacks conserved residue(s) required for the propagation of feature annotation.</text>
</comment>
<evidence type="ECO:0000256" key="6">
    <source>
        <dbReference type="ARBA" id="ARBA00022989"/>
    </source>
</evidence>
<protein>
    <recommendedName>
        <fullName evidence="11">Na(+)/H(+) antiporter NhaA</fullName>
    </recommendedName>
    <alternativeName>
        <fullName evidence="11">Sodium/proton antiporter NhaA</fullName>
    </alternativeName>
</protein>
<dbReference type="Pfam" id="PF06965">
    <property type="entry name" value="Na_H_antiport_1"/>
    <property type="match status" value="1"/>
</dbReference>
<name>A0A9D3ACU4_9ACTN</name>
<feature type="transmembrane region" description="Helical" evidence="11">
    <location>
        <begin position="458"/>
        <end position="480"/>
    </location>
</feature>
<feature type="compositionally biased region" description="Low complexity" evidence="12">
    <location>
        <begin position="68"/>
        <end position="86"/>
    </location>
</feature>